<keyword evidence="7 9" id="KW-0472">Membrane</keyword>
<sequence>MTNKENDESRMDSNGTSAKIDLASIFPAKGDNRRPPDWLSRALMYAVIAAFVAIFVWFAWGSIAFIIFDVVISIFIALAIEPLVVRLIKHGWSRAFASLASLVGLLAVIILLLVLFGNLFVQQAVSMVLGLPDLYNQFAHFVLNSTGFKMPNIEQLGMEILRNIQTSWVVDFGGFALNTTWGLMAALLDLLTILMVTYYISAAGPAMRRSVCRLLNPKSQRRFLFIWSVVQEQISSFLFSRTILAAINATGTAVFLIFMKVPYWLPLALFCGIVSQFVPTIGTYLGGALPIVFAWSSNGFAAALAVLIFVTIYQQIENMVISPKISEKTMDLNPAVAFLSVLVMGAVFGALGAFLALPVTASLQAILKVCTKQYKLVDSPLMNDPKPNRKSIMVTSVEAIGNSFVKPVKDKVLRVMKGSSSRVSINEDIMYWYKQAYVSSSDSSISSSDSSENQNSQEDSGYIATMAISRDVLDAVNRDIAKKRAENADLDSGQADRESQAADGLHANAKDKSQATNQDKEQLKSKTNKSGTIPNESKNKKSNTNTNPRSGWNK</sequence>
<evidence type="ECO:0000256" key="3">
    <source>
        <dbReference type="ARBA" id="ARBA00022448"/>
    </source>
</evidence>
<feature type="transmembrane region" description="Helical" evidence="9">
    <location>
        <begin position="42"/>
        <end position="60"/>
    </location>
</feature>
<evidence type="ECO:0000256" key="4">
    <source>
        <dbReference type="ARBA" id="ARBA00022475"/>
    </source>
</evidence>
<accession>A0ABU5MRV6</accession>
<proteinExistence type="inferred from homology"/>
<organism evidence="10 11">
    <name type="scientific">Gardnerella piotii</name>
    <dbReference type="NCBI Taxonomy" id="2792977"/>
    <lineage>
        <taxon>Bacteria</taxon>
        <taxon>Bacillati</taxon>
        <taxon>Actinomycetota</taxon>
        <taxon>Actinomycetes</taxon>
        <taxon>Bifidobacteriales</taxon>
        <taxon>Bifidobacteriaceae</taxon>
        <taxon>Gardnerella</taxon>
    </lineage>
</organism>
<evidence type="ECO:0000256" key="7">
    <source>
        <dbReference type="ARBA" id="ARBA00023136"/>
    </source>
</evidence>
<evidence type="ECO:0000256" key="5">
    <source>
        <dbReference type="ARBA" id="ARBA00022692"/>
    </source>
</evidence>
<feature type="transmembrane region" description="Helical" evidence="9">
    <location>
        <begin position="181"/>
        <end position="200"/>
    </location>
</feature>
<keyword evidence="4" id="KW-1003">Cell membrane</keyword>
<comment type="similarity">
    <text evidence="2">Belongs to the autoinducer-2 exporter (AI-2E) (TC 2.A.86) family.</text>
</comment>
<dbReference type="EMBL" id="NNRR02000001">
    <property type="protein sequence ID" value="MDZ7545080.1"/>
    <property type="molecule type" value="Genomic_DNA"/>
</dbReference>
<dbReference type="InterPro" id="IPR002549">
    <property type="entry name" value="AI-2E-like"/>
</dbReference>
<feature type="region of interest" description="Disordered" evidence="8">
    <location>
        <begin position="487"/>
        <end position="554"/>
    </location>
</feature>
<keyword evidence="5 9" id="KW-0812">Transmembrane</keyword>
<dbReference type="PANTHER" id="PTHR21716:SF53">
    <property type="entry name" value="PERMEASE PERM-RELATED"/>
    <property type="match status" value="1"/>
</dbReference>
<evidence type="ECO:0000256" key="8">
    <source>
        <dbReference type="SAM" id="MobiDB-lite"/>
    </source>
</evidence>
<comment type="subcellular location">
    <subcellularLocation>
        <location evidence="1">Cell membrane</location>
        <topology evidence="1">Multi-pass membrane protein</topology>
    </subcellularLocation>
</comment>
<dbReference type="Pfam" id="PF01594">
    <property type="entry name" value="AI-2E_transport"/>
    <property type="match status" value="1"/>
</dbReference>
<dbReference type="Proteomes" id="UP000257886">
    <property type="component" value="Unassembled WGS sequence"/>
</dbReference>
<feature type="transmembrane region" description="Helical" evidence="9">
    <location>
        <begin position="336"/>
        <end position="357"/>
    </location>
</feature>
<comment type="caution">
    <text evidence="10">The sequence shown here is derived from an EMBL/GenBank/DDBJ whole genome shotgun (WGS) entry which is preliminary data.</text>
</comment>
<feature type="transmembrane region" description="Helical" evidence="9">
    <location>
        <begin position="66"/>
        <end position="84"/>
    </location>
</feature>
<feature type="compositionally biased region" description="Basic and acidic residues" evidence="8">
    <location>
        <begin position="508"/>
        <end position="524"/>
    </location>
</feature>
<dbReference type="PANTHER" id="PTHR21716">
    <property type="entry name" value="TRANSMEMBRANE PROTEIN"/>
    <property type="match status" value="1"/>
</dbReference>
<keyword evidence="11" id="KW-1185">Reference proteome</keyword>
<feature type="transmembrane region" description="Helical" evidence="9">
    <location>
        <begin position="292"/>
        <end position="316"/>
    </location>
</feature>
<keyword evidence="3" id="KW-0813">Transport</keyword>
<evidence type="ECO:0000256" key="9">
    <source>
        <dbReference type="SAM" id="Phobius"/>
    </source>
</evidence>
<evidence type="ECO:0000313" key="11">
    <source>
        <dbReference type="Proteomes" id="UP000257886"/>
    </source>
</evidence>
<evidence type="ECO:0000256" key="6">
    <source>
        <dbReference type="ARBA" id="ARBA00022989"/>
    </source>
</evidence>
<evidence type="ECO:0000256" key="1">
    <source>
        <dbReference type="ARBA" id="ARBA00004651"/>
    </source>
</evidence>
<dbReference type="RefSeq" id="WP_116438645.1">
    <property type="nucleotide sequence ID" value="NZ_NNRR02000001.1"/>
</dbReference>
<gene>
    <name evidence="10" type="ORF">CG393_005335</name>
</gene>
<feature type="transmembrane region" description="Helical" evidence="9">
    <location>
        <begin position="238"/>
        <end position="258"/>
    </location>
</feature>
<evidence type="ECO:0000256" key="2">
    <source>
        <dbReference type="ARBA" id="ARBA00009773"/>
    </source>
</evidence>
<evidence type="ECO:0000313" key="10">
    <source>
        <dbReference type="EMBL" id="MDZ7545080.1"/>
    </source>
</evidence>
<reference evidence="10 11" key="1">
    <citation type="journal article" date="2021" name="Microb. Ecol.">
        <title>A Generalist Lifestyle Allows Rare Gardnerella spp. to Persist at Low Levels in the Vaginal Microbiome.</title>
        <authorList>
            <person name="Khan S."/>
            <person name="Vancuren S.J."/>
            <person name="Hill J.E."/>
        </authorList>
    </citation>
    <scope>NUCLEOTIDE SEQUENCE [LARGE SCALE GENOMIC DNA]</scope>
    <source>
        <strain evidence="10 11">GH020</strain>
    </source>
</reference>
<protein>
    <submittedName>
        <fullName evidence="10">AI-2E family transporter</fullName>
    </submittedName>
</protein>
<feature type="transmembrane region" description="Helical" evidence="9">
    <location>
        <begin position="96"/>
        <end position="121"/>
    </location>
</feature>
<name>A0ABU5MRV6_9BIFI</name>
<keyword evidence="6 9" id="KW-1133">Transmembrane helix</keyword>